<protein>
    <submittedName>
        <fullName evidence="3">Uncharacterized protein</fullName>
    </submittedName>
</protein>
<keyword evidence="2" id="KW-0812">Transmembrane</keyword>
<dbReference type="OrthoDB" id="3233902at2"/>
<dbReference type="HOGENOM" id="CLU_2191882_0_0_11"/>
<dbReference type="RefSeq" id="WP_033491040.1">
    <property type="nucleotide sequence ID" value="NZ_CP006018.1"/>
</dbReference>
<sequence length="108" mass="12054">MEKTVIVAIITNLGTLIVLFWFLGRVQKLLREHPSQDQGDESKVDDGWHSWRFWLRSDDSETDQSAQPVEGDDRAETSSEPGKSGEDGPSLRQKGLGTCQEGPEARRG</sequence>
<evidence type="ECO:0000256" key="2">
    <source>
        <dbReference type="SAM" id="Phobius"/>
    </source>
</evidence>
<dbReference type="AlphaFoldDB" id="A0A087VW85"/>
<name>A0A087VW85_9BIFI</name>
<feature type="transmembrane region" description="Helical" evidence="2">
    <location>
        <begin position="6"/>
        <end position="24"/>
    </location>
</feature>
<keyword evidence="4" id="KW-1185">Reference proteome</keyword>
<organism evidence="3 4">
    <name type="scientific">Bifidobacterium [indicum] DSM 20214 = LMG 11587</name>
    <dbReference type="NCBI Taxonomy" id="1341694"/>
    <lineage>
        <taxon>Bacteria</taxon>
        <taxon>Bacillati</taxon>
        <taxon>Actinomycetota</taxon>
        <taxon>Actinomycetes</taxon>
        <taxon>Bifidobacteriales</taxon>
        <taxon>Bifidobacteriaceae</taxon>
        <taxon>Bifidobacterium</taxon>
    </lineage>
</organism>
<evidence type="ECO:0000313" key="3">
    <source>
        <dbReference type="EMBL" id="AIC92611.1"/>
    </source>
</evidence>
<feature type="region of interest" description="Disordered" evidence="1">
    <location>
        <begin position="59"/>
        <end position="108"/>
    </location>
</feature>
<dbReference type="EMBL" id="CP006018">
    <property type="protein sequence ID" value="AIC92611.1"/>
    <property type="molecule type" value="Genomic_DNA"/>
</dbReference>
<reference evidence="3 4" key="1">
    <citation type="journal article" date="2014" name="Appl. Environ. Microbiol.">
        <title>Genomic encyclopedia of type strains of the genus Bifidobacterium.</title>
        <authorList>
            <person name="Milani C."/>
            <person name="Lugli G.A."/>
            <person name="Duranti S."/>
            <person name="Turroni F."/>
            <person name="Bottacini F."/>
            <person name="Mangifesta M."/>
            <person name="Sanchez B."/>
            <person name="Viappiani A."/>
            <person name="Mancabelli L."/>
            <person name="Taminiau B."/>
            <person name="Delcenserie V."/>
            <person name="Barrangou R."/>
            <person name="Margolles A."/>
            <person name="van Sinderen D."/>
            <person name="Ventura M."/>
        </authorList>
    </citation>
    <scope>NUCLEOTIDE SEQUENCE [LARGE SCALE GENOMIC DNA]</scope>
    <source>
        <strain evidence="3 4">LMG 11587</strain>
    </source>
</reference>
<keyword evidence="2" id="KW-1133">Transmembrane helix</keyword>
<dbReference type="KEGG" id="bii:BINDI_1357"/>
<gene>
    <name evidence="3" type="ORF">BINDI_1357</name>
</gene>
<keyword evidence="2" id="KW-0472">Membrane</keyword>
<evidence type="ECO:0000256" key="1">
    <source>
        <dbReference type="SAM" id="MobiDB-lite"/>
    </source>
</evidence>
<dbReference type="Proteomes" id="UP000028569">
    <property type="component" value="Chromosome"/>
</dbReference>
<proteinExistence type="predicted"/>
<evidence type="ECO:0000313" key="4">
    <source>
        <dbReference type="Proteomes" id="UP000028569"/>
    </source>
</evidence>
<accession>A0A087VW85</accession>